<dbReference type="Pfam" id="PF00450">
    <property type="entry name" value="Peptidase_S10"/>
    <property type="match status" value="2"/>
</dbReference>
<keyword evidence="3 8" id="KW-0645">Protease</keyword>
<evidence type="ECO:0000256" key="3">
    <source>
        <dbReference type="ARBA" id="ARBA00022670"/>
    </source>
</evidence>
<dbReference type="PaxDb" id="4577-GRMZM2G373607_P01"/>
<dbReference type="Gene3D" id="6.10.250.940">
    <property type="match status" value="1"/>
</dbReference>
<proteinExistence type="inferred from homology"/>
<evidence type="ECO:0000256" key="4">
    <source>
        <dbReference type="ARBA" id="ARBA00022729"/>
    </source>
</evidence>
<protein>
    <recommendedName>
        <fullName evidence="8">Carboxypeptidase</fullName>
        <ecNumber evidence="8">3.4.16.-</ecNumber>
    </recommendedName>
</protein>
<reference evidence="9" key="1">
    <citation type="submission" date="2015-12" db="EMBL/GenBank/DDBJ databases">
        <title>Update maize B73 reference genome by single molecule sequencing technologies.</title>
        <authorList>
            <consortium name="Maize Genome Sequencing Project"/>
            <person name="Ware D."/>
        </authorList>
    </citation>
    <scope>NUCLEOTIDE SEQUENCE [LARGE SCALE GENOMIC DNA]</scope>
    <source>
        <tissue evidence="9">Seedling</tissue>
    </source>
</reference>
<evidence type="ECO:0000256" key="6">
    <source>
        <dbReference type="ARBA" id="ARBA00023157"/>
    </source>
</evidence>
<dbReference type="GO" id="GO:0006508">
    <property type="term" value="P:proteolysis"/>
    <property type="evidence" value="ECO:0007669"/>
    <property type="project" value="UniProtKB-KW"/>
</dbReference>
<keyword evidence="2 8" id="KW-0121">Carboxypeptidase</keyword>
<dbReference type="PANTHER" id="PTHR11802">
    <property type="entry name" value="SERINE PROTEASE FAMILY S10 SERINE CARBOXYPEPTIDASE"/>
    <property type="match status" value="1"/>
</dbReference>
<dbReference type="EMBL" id="CM007647">
    <property type="protein sequence ID" value="ONL99587.1"/>
    <property type="molecule type" value="Genomic_DNA"/>
</dbReference>
<comment type="similarity">
    <text evidence="1 8">Belongs to the peptidase S10 family.</text>
</comment>
<dbReference type="InterPro" id="IPR033124">
    <property type="entry name" value="Ser_caboxypep_his_AS"/>
</dbReference>
<dbReference type="ExpressionAtlas" id="A0A1D6K7R0">
    <property type="expression patterns" value="baseline"/>
</dbReference>
<dbReference type="GO" id="GO:0004185">
    <property type="term" value="F:serine-type carboxypeptidase activity"/>
    <property type="evidence" value="ECO:0007669"/>
    <property type="project" value="UniProtKB-UniRule"/>
</dbReference>
<dbReference type="PRINTS" id="PR00724">
    <property type="entry name" value="CRBOXYPTASEC"/>
</dbReference>
<organism evidence="9">
    <name type="scientific">Zea mays</name>
    <name type="common">Maize</name>
    <dbReference type="NCBI Taxonomy" id="4577"/>
    <lineage>
        <taxon>Eukaryota</taxon>
        <taxon>Viridiplantae</taxon>
        <taxon>Streptophyta</taxon>
        <taxon>Embryophyta</taxon>
        <taxon>Tracheophyta</taxon>
        <taxon>Spermatophyta</taxon>
        <taxon>Magnoliopsida</taxon>
        <taxon>Liliopsida</taxon>
        <taxon>Poales</taxon>
        <taxon>Poaceae</taxon>
        <taxon>PACMAD clade</taxon>
        <taxon>Panicoideae</taxon>
        <taxon>Andropogonodae</taxon>
        <taxon>Andropogoneae</taxon>
        <taxon>Tripsacinae</taxon>
        <taxon>Zea</taxon>
    </lineage>
</organism>
<dbReference type="Gene3D" id="3.40.50.1820">
    <property type="entry name" value="alpha/beta hydrolase"/>
    <property type="match status" value="2"/>
</dbReference>
<dbReference type="InterPro" id="IPR029058">
    <property type="entry name" value="AB_hydrolase_fold"/>
</dbReference>
<dbReference type="PROSITE" id="PS00131">
    <property type="entry name" value="CARBOXYPEPT_SER_SER"/>
    <property type="match status" value="1"/>
</dbReference>
<evidence type="ECO:0000256" key="1">
    <source>
        <dbReference type="ARBA" id="ARBA00009431"/>
    </source>
</evidence>
<evidence type="ECO:0000256" key="2">
    <source>
        <dbReference type="ARBA" id="ARBA00022645"/>
    </source>
</evidence>
<dbReference type="SUPFAM" id="SSF53474">
    <property type="entry name" value="alpha/beta-Hydrolases"/>
    <property type="match status" value="1"/>
</dbReference>
<evidence type="ECO:0000256" key="7">
    <source>
        <dbReference type="ARBA" id="ARBA00023180"/>
    </source>
</evidence>
<feature type="signal peptide" evidence="8">
    <location>
        <begin position="1"/>
        <end position="25"/>
    </location>
</feature>
<dbReference type="eggNOG" id="KOG1282">
    <property type="taxonomic scope" value="Eukaryota"/>
</dbReference>
<dbReference type="PANTHER" id="PTHR11802:SF223">
    <property type="entry name" value="CARBOXYPEPTIDASE"/>
    <property type="match status" value="1"/>
</dbReference>
<keyword evidence="5 8" id="KW-0378">Hydrolase</keyword>
<accession>A0A1D6K7R0</accession>
<keyword evidence="6" id="KW-1015">Disulfide bond</keyword>
<dbReference type="AlphaFoldDB" id="A0A1D6K7R0"/>
<sequence length="486" mass="54197">MNNMKKAVNTCLLSWLLLLGTLTLAARPDAGGGLDAATVAAQELDRVLSLPGQPSYSSASPKQYSGYVTTDEHLGKALFYWFFEATETPDEKPLVLWLNGGPGCSSIGFGQSQELGPFLVKKDVPELELNPCQSAVPGLPSGRRVFLHKHILRKGSTGRQFHRWFQRFPQHKAKEFYIAGESYAGAATVTPVQTKYSTRHYVPQLADVIVEGNKKASEENHINFKGILIGNAYMDGDTDLVGIFDSAWHHAIISDELYGDVQKNCDFSLVELSPECSADVDQYTALYRVIDIYSLYTDRCELGYPDFNYSVSPKTARGASRRGRLDLLEVPMGYDPCTQTYATEYFNREDVQKALHANVTGVPYPYSLCRNSINDAWKDSDLTVVPVVKKLVEAGLRIWIFSGDTDARIPTTSTRYTLKKLGLPIKEDWSPWFHRKQVGGWTVVYDGLTFVTVRGAGHMVPSTQPQQALELFKHFLANTKLPSEPF</sequence>
<dbReference type="InterPro" id="IPR018202">
    <property type="entry name" value="Ser_caboxypep_ser_AS"/>
</dbReference>
<dbReference type="EC" id="3.4.16.-" evidence="8"/>
<keyword evidence="4 8" id="KW-0732">Signal</keyword>
<evidence type="ECO:0000256" key="5">
    <source>
        <dbReference type="ARBA" id="ARBA00022801"/>
    </source>
</evidence>
<dbReference type="FunFam" id="3.40.50.12670:FF:000002">
    <property type="entry name" value="Carboxypeptidase"/>
    <property type="match status" value="1"/>
</dbReference>
<name>A0A1D6K7R0_MAIZE</name>
<evidence type="ECO:0000313" key="9">
    <source>
        <dbReference type="EMBL" id="ONL99587.1"/>
    </source>
</evidence>
<gene>
    <name evidence="9" type="ORF">ZEAMMB73_Zm00001d029776</name>
</gene>
<evidence type="ECO:0000256" key="8">
    <source>
        <dbReference type="RuleBase" id="RU361156"/>
    </source>
</evidence>
<dbReference type="FunFam" id="3.40.50.11320:FF:000001">
    <property type="entry name" value="Carboxypeptidase"/>
    <property type="match status" value="1"/>
</dbReference>
<keyword evidence="7" id="KW-0325">Glycoprotein</keyword>
<dbReference type="InterPro" id="IPR001563">
    <property type="entry name" value="Peptidase_S10"/>
</dbReference>
<feature type="chain" id="PRO_5011125457" description="Carboxypeptidase" evidence="8">
    <location>
        <begin position="26"/>
        <end position="486"/>
    </location>
</feature>
<dbReference type="Gene3D" id="3.40.50.11320">
    <property type="match status" value="1"/>
</dbReference>
<dbReference type="PROSITE" id="PS00560">
    <property type="entry name" value="CARBOXYPEPT_SER_HIS"/>
    <property type="match status" value="1"/>
</dbReference>